<evidence type="ECO:0000313" key="1">
    <source>
        <dbReference type="EMBL" id="CAG8482961.1"/>
    </source>
</evidence>
<dbReference type="EMBL" id="CAJVPU010001517">
    <property type="protein sequence ID" value="CAG8482961.1"/>
    <property type="molecule type" value="Genomic_DNA"/>
</dbReference>
<comment type="caution">
    <text evidence="1">The sequence shown here is derived from an EMBL/GenBank/DDBJ whole genome shotgun (WGS) entry which is preliminary data.</text>
</comment>
<dbReference type="Proteomes" id="UP000789702">
    <property type="component" value="Unassembled WGS sequence"/>
</dbReference>
<gene>
    <name evidence="1" type="ORF">DHETER_LOCUS2208</name>
</gene>
<organism evidence="1 2">
    <name type="scientific">Dentiscutata heterogama</name>
    <dbReference type="NCBI Taxonomy" id="1316150"/>
    <lineage>
        <taxon>Eukaryota</taxon>
        <taxon>Fungi</taxon>
        <taxon>Fungi incertae sedis</taxon>
        <taxon>Mucoromycota</taxon>
        <taxon>Glomeromycotina</taxon>
        <taxon>Glomeromycetes</taxon>
        <taxon>Diversisporales</taxon>
        <taxon>Gigasporaceae</taxon>
        <taxon>Dentiscutata</taxon>
    </lineage>
</organism>
<name>A0ACA9KNV5_9GLOM</name>
<evidence type="ECO:0000313" key="2">
    <source>
        <dbReference type="Proteomes" id="UP000789702"/>
    </source>
</evidence>
<sequence length="185" mass="21181">MSLPKIIEYTKVDYDKKNNKTNQMAIENELLNSLNVINENVKQTLQSLELLNSLNVKVDINNENVKHTLQSLEFLNSLNVKVDIINENVKHTLQSLELLNSLNVKVDVINENILQSLAGFDKRIQDLEKANYNRIASCSAGFDECPELRTTSDEPFSINLINLEYEILNNRIQNLESTNLNSYNL</sequence>
<protein>
    <submittedName>
        <fullName evidence="1">6943_t:CDS:1</fullName>
    </submittedName>
</protein>
<accession>A0ACA9KNV5</accession>
<proteinExistence type="predicted"/>
<reference evidence="1" key="1">
    <citation type="submission" date="2021-06" db="EMBL/GenBank/DDBJ databases">
        <authorList>
            <person name="Kallberg Y."/>
            <person name="Tangrot J."/>
            <person name="Rosling A."/>
        </authorList>
    </citation>
    <scope>NUCLEOTIDE SEQUENCE</scope>
    <source>
        <strain evidence="1">IL203A</strain>
    </source>
</reference>
<keyword evidence="2" id="KW-1185">Reference proteome</keyword>